<protein>
    <submittedName>
        <fullName evidence="1">Uncharacterized protein</fullName>
    </submittedName>
</protein>
<evidence type="ECO:0000313" key="1">
    <source>
        <dbReference type="EMBL" id="VFU35481.1"/>
    </source>
</evidence>
<dbReference type="AlphaFoldDB" id="A0A6N2L714"/>
<sequence>MSSDHRIPSDSGTLKCDILNPNLFSEFPKLFLEWAVLNRALFGCELVKLPSTDNGVHNHMSSEG</sequence>
<organism evidence="1">
    <name type="scientific">Salix viminalis</name>
    <name type="common">Common osier</name>
    <name type="synonym">Basket willow</name>
    <dbReference type="NCBI Taxonomy" id="40686"/>
    <lineage>
        <taxon>Eukaryota</taxon>
        <taxon>Viridiplantae</taxon>
        <taxon>Streptophyta</taxon>
        <taxon>Embryophyta</taxon>
        <taxon>Tracheophyta</taxon>
        <taxon>Spermatophyta</taxon>
        <taxon>Magnoliopsida</taxon>
        <taxon>eudicotyledons</taxon>
        <taxon>Gunneridae</taxon>
        <taxon>Pentapetalae</taxon>
        <taxon>rosids</taxon>
        <taxon>fabids</taxon>
        <taxon>Malpighiales</taxon>
        <taxon>Salicaceae</taxon>
        <taxon>Saliceae</taxon>
        <taxon>Salix</taxon>
    </lineage>
</organism>
<accession>A0A6N2L714</accession>
<gene>
    <name evidence="1" type="ORF">SVIM_LOCUS176328</name>
</gene>
<name>A0A6N2L714_SALVM</name>
<reference evidence="1" key="1">
    <citation type="submission" date="2019-03" db="EMBL/GenBank/DDBJ databases">
        <authorList>
            <person name="Mank J."/>
            <person name="Almeida P."/>
        </authorList>
    </citation>
    <scope>NUCLEOTIDE SEQUENCE</scope>
    <source>
        <strain evidence="1">78183</strain>
    </source>
</reference>
<dbReference type="EMBL" id="CAADRP010001112">
    <property type="protein sequence ID" value="VFU35481.1"/>
    <property type="molecule type" value="Genomic_DNA"/>
</dbReference>
<proteinExistence type="predicted"/>